<dbReference type="GeneID" id="29124472"/>
<evidence type="ECO:0000313" key="2">
    <source>
        <dbReference type="EMBL" id="AMS02418.1"/>
    </source>
</evidence>
<dbReference type="KEGG" id="vg:29124472"/>
<dbReference type="EMBL" id="KU963246">
    <property type="protein sequence ID" value="AMS02418.1"/>
    <property type="molecule type" value="Genomic_DNA"/>
</dbReference>
<evidence type="ECO:0000313" key="3">
    <source>
        <dbReference type="Proteomes" id="UP000207764"/>
    </source>
</evidence>
<accession>A0A142K8I5</accession>
<protein>
    <submittedName>
        <fullName evidence="2">Minor tail protein</fullName>
    </submittedName>
</protein>
<name>A0A142K8I5_9CAUD</name>
<evidence type="ECO:0000259" key="1">
    <source>
        <dbReference type="Pfam" id="PF14594"/>
    </source>
</evidence>
<dbReference type="OrthoDB" id="1559at10239"/>
<gene>
    <name evidence="2" type="primary">17</name>
    <name evidence="2" type="ORF">SEA_SOILASSASSIN_17</name>
</gene>
<organism evidence="2 3">
    <name type="scientific">Gordonia phage SoilAssassin</name>
    <dbReference type="NCBI Taxonomy" id="1821562"/>
    <lineage>
        <taxon>Viruses</taxon>
        <taxon>Duplodnaviria</taxon>
        <taxon>Heunggongvirae</taxon>
        <taxon>Uroviricota</taxon>
        <taxon>Caudoviricetes</taxon>
        <taxon>Attisvirus</taxon>
        <taxon>Attisvirus attis</taxon>
    </lineage>
</organism>
<dbReference type="RefSeq" id="YP_009303012.1">
    <property type="nucleotide sequence ID" value="NC_031251.1"/>
</dbReference>
<feature type="domain" description="Gp28/Gp37-like" evidence="1">
    <location>
        <begin position="65"/>
        <end position="540"/>
    </location>
</feature>
<sequence>MPPLFDPGYAPGYAQPFTGRVEQFDIEIGKRFGTGQGSKVSWRPVGTYQEAAIDSTWGLEAGGMVFTLKEANPLNDLITDTGIQRRAYHVRARYNGLEFTGRIKKRRVRSERGVRSFQYECVDYKYWLTRVLFWVNPLFPPEIQVGLTGKQDIAFGPSDAVMKYFLAKNFTRLGRPVYCKLPIRWPEAWSQDNIANIFDLDALFDVLLGGSANGGDVGTSGGAMGQHLGDVDLLGPISDRVAGLFDEIVAMQCRFSPGDEAFAQTADLLEMGVSVDFWDGHGTSPQVFNTDTLSDLQSIIDVSDDHFLDLSQLLKPIVNGLWSYEMNRAGYVFDTALKRDRRNVMWRTDGTQIDSWENAEEHADATDAIVGGKSPSMVNELIEIGANLAIAAIIAVVATIPGLAGVGGLAVGVGDLFDNIFFAYQRFWDAELEDDIGEDDAFAEGFADNTAAHSLESYSVGKRYLKDHGGSNQLTINTIAYGPTGKGISFGADNGTARRFRTGDMMSFWDRGNIVEQYASKVTVADKPGERMIQQVTLGDDKRLKGPWDRLLGGIGRASAAINGLANST</sequence>
<dbReference type="InterPro" id="IPR029432">
    <property type="entry name" value="Gp28/Gp37-like_dom"/>
</dbReference>
<dbReference type="Proteomes" id="UP000207764">
    <property type="component" value="Segment"/>
</dbReference>
<proteinExistence type="predicted"/>
<dbReference type="Pfam" id="PF14594">
    <property type="entry name" value="Sipho_Gp37"/>
    <property type="match status" value="1"/>
</dbReference>
<reference evidence="3" key="1">
    <citation type="submission" date="2016-03" db="EMBL/GenBank/DDBJ databases">
        <authorList>
            <person name="Ploux O."/>
        </authorList>
    </citation>
    <scope>NUCLEOTIDE SEQUENCE [LARGE SCALE GENOMIC DNA]</scope>
</reference>